<dbReference type="EMBL" id="JBIRGQ010000016">
    <property type="protein sequence ID" value="MFH8551897.1"/>
    <property type="molecule type" value="Genomic_DNA"/>
</dbReference>
<comment type="caution">
    <text evidence="2">The sequence shown here is derived from an EMBL/GenBank/DDBJ whole genome shotgun (WGS) entry which is preliminary data.</text>
</comment>
<evidence type="ECO:0000313" key="2">
    <source>
        <dbReference type="EMBL" id="MFH8551897.1"/>
    </source>
</evidence>
<dbReference type="RefSeq" id="WP_397719005.1">
    <property type="nucleotide sequence ID" value="NZ_JBIRGN010000016.1"/>
</dbReference>
<evidence type="ECO:0000313" key="3">
    <source>
        <dbReference type="Proteomes" id="UP001610818"/>
    </source>
</evidence>
<gene>
    <name evidence="2" type="ORF">ACH4F9_43680</name>
</gene>
<feature type="compositionally biased region" description="Gly residues" evidence="1">
    <location>
        <begin position="208"/>
        <end position="217"/>
    </location>
</feature>
<organism evidence="2 3">
    <name type="scientific">Streptomyces longisporoflavus</name>
    <dbReference type="NCBI Taxonomy" id="28044"/>
    <lineage>
        <taxon>Bacteria</taxon>
        <taxon>Bacillati</taxon>
        <taxon>Actinomycetota</taxon>
        <taxon>Actinomycetes</taxon>
        <taxon>Kitasatosporales</taxon>
        <taxon>Streptomycetaceae</taxon>
        <taxon>Streptomyces</taxon>
    </lineage>
</organism>
<proteinExistence type="predicted"/>
<sequence>MPHSRPLAAADEIRAYLIGQLNLALRRPGMFGNEGALRMLVDHLLFVEAQPEALAEQQKVWKERGAWTSAGVTGAFQGFVPGRCDDGMASVYAEFARRRGWLRPDRVLAAGEYRALRSRVRSWAGQDRVWADVVDEFGAPSVLFGGTNPLYGKTLGYVSEDPEQPMVSFHLWNGSTQEAGSSRVPQYPEAVLLAVRIGDGHGERDLDGGGGEGGDFGDWGTTLTLTPEGERQRRELLEAGGF</sequence>
<protein>
    <submittedName>
        <fullName evidence="2">Uncharacterized protein</fullName>
    </submittedName>
</protein>
<feature type="region of interest" description="Disordered" evidence="1">
    <location>
        <begin position="202"/>
        <end position="224"/>
    </location>
</feature>
<reference evidence="2 3" key="1">
    <citation type="submission" date="2024-10" db="EMBL/GenBank/DDBJ databases">
        <title>The Natural Products Discovery Center: Release of the First 8490 Sequenced Strains for Exploring Actinobacteria Biosynthetic Diversity.</title>
        <authorList>
            <person name="Kalkreuter E."/>
            <person name="Kautsar S.A."/>
            <person name="Yang D."/>
            <person name="Bader C.D."/>
            <person name="Teijaro C.N."/>
            <person name="Fluegel L."/>
            <person name="Davis C.M."/>
            <person name="Simpson J.R."/>
            <person name="Lauterbach L."/>
            <person name="Steele A.D."/>
            <person name="Gui C."/>
            <person name="Meng S."/>
            <person name="Li G."/>
            <person name="Viehrig K."/>
            <person name="Ye F."/>
            <person name="Su P."/>
            <person name="Kiefer A.F."/>
            <person name="Nichols A."/>
            <person name="Cepeda A.J."/>
            <person name="Yan W."/>
            <person name="Fan B."/>
            <person name="Jiang Y."/>
            <person name="Adhikari A."/>
            <person name="Zheng C.-J."/>
            <person name="Schuster L."/>
            <person name="Cowan T.M."/>
            <person name="Smanski M.J."/>
            <person name="Chevrette M.G."/>
            <person name="De Carvalho L.P.S."/>
            <person name="Shen B."/>
        </authorList>
    </citation>
    <scope>NUCLEOTIDE SEQUENCE [LARGE SCALE GENOMIC DNA]</scope>
    <source>
        <strain evidence="2 3">NPDC017990</strain>
    </source>
</reference>
<evidence type="ECO:0000256" key="1">
    <source>
        <dbReference type="SAM" id="MobiDB-lite"/>
    </source>
</evidence>
<name>A0ABW7R4B7_9ACTN</name>
<accession>A0ABW7R4B7</accession>
<keyword evidence="3" id="KW-1185">Reference proteome</keyword>
<dbReference type="Proteomes" id="UP001610818">
    <property type="component" value="Unassembled WGS sequence"/>
</dbReference>